<organism evidence="1">
    <name type="scientific">marine sediment metagenome</name>
    <dbReference type="NCBI Taxonomy" id="412755"/>
    <lineage>
        <taxon>unclassified sequences</taxon>
        <taxon>metagenomes</taxon>
        <taxon>ecological metagenomes</taxon>
    </lineage>
</organism>
<dbReference type="EMBL" id="LAZR01000038">
    <property type="protein sequence ID" value="KKO00921.1"/>
    <property type="molecule type" value="Genomic_DNA"/>
</dbReference>
<sequence length="349" mass="39087">MKNLVFKLSVTAIFFSIVACSSTNRMTMGITQPAQVSIPNDVVNVGIVNRSSASEKNKVLDDIDKILSLEGLNLDKEGAQNAVSGLKYELERGNQFETVKIIDNQKDIVKGLSVFPSELSWEIVDRLCKENGVDVIFSLEFYDTDTAADYEMTMVNIPNNLGIKANVPGHRIKLNTAIKNGWRIYDPLNRTIVDEYVSNDRLYSMGEGINPVKALEAVVGRKEAVLSTSSKLGANYALFTRPEKIRIARDYFVKGSDNFEIAKRRAQAGDWDGAADLWNSELNNSKGKIAGRAYYNMAISNEINGNLIKAIEFASRAYTDYETKEALQYVNMLKRRVVNQKELERQLSK</sequence>
<dbReference type="InterPro" id="IPR045921">
    <property type="entry name" value="DUF6340"/>
</dbReference>
<name>A0A0F9V6Q2_9ZZZZ</name>
<gene>
    <name evidence="1" type="ORF">LCGC14_0123280</name>
</gene>
<reference evidence="1" key="1">
    <citation type="journal article" date="2015" name="Nature">
        <title>Complex archaea that bridge the gap between prokaryotes and eukaryotes.</title>
        <authorList>
            <person name="Spang A."/>
            <person name="Saw J.H."/>
            <person name="Jorgensen S.L."/>
            <person name="Zaremba-Niedzwiedzka K."/>
            <person name="Martijn J."/>
            <person name="Lind A.E."/>
            <person name="van Eijk R."/>
            <person name="Schleper C."/>
            <person name="Guy L."/>
            <person name="Ettema T.J."/>
        </authorList>
    </citation>
    <scope>NUCLEOTIDE SEQUENCE</scope>
</reference>
<evidence type="ECO:0000313" key="1">
    <source>
        <dbReference type="EMBL" id="KKO00921.1"/>
    </source>
</evidence>
<comment type="caution">
    <text evidence="1">The sequence shown here is derived from an EMBL/GenBank/DDBJ whole genome shotgun (WGS) entry which is preliminary data.</text>
</comment>
<dbReference type="PROSITE" id="PS51257">
    <property type="entry name" value="PROKAR_LIPOPROTEIN"/>
    <property type="match status" value="1"/>
</dbReference>
<proteinExistence type="predicted"/>
<dbReference type="AlphaFoldDB" id="A0A0F9V6Q2"/>
<protein>
    <submittedName>
        <fullName evidence="1">Uncharacterized protein</fullName>
    </submittedName>
</protein>
<dbReference type="Pfam" id="PF19867">
    <property type="entry name" value="DUF6340"/>
    <property type="match status" value="1"/>
</dbReference>
<accession>A0A0F9V6Q2</accession>